<feature type="region of interest" description="Disordered" evidence="1">
    <location>
        <begin position="1"/>
        <end position="80"/>
    </location>
</feature>
<sequence length="80" mass="8977">MEEDDGTREWSAEIRAEPRRQGGRFVSRWLKEDRGGRTEQSGGDAAGQSNTQPGRANVEFRDAELASRTTQTPQDRSQPN</sequence>
<evidence type="ECO:0000256" key="1">
    <source>
        <dbReference type="SAM" id="MobiDB-lite"/>
    </source>
</evidence>
<dbReference type="Proteomes" id="UP000265520">
    <property type="component" value="Unassembled WGS sequence"/>
</dbReference>
<feature type="compositionally biased region" description="Polar residues" evidence="1">
    <location>
        <begin position="67"/>
        <end position="80"/>
    </location>
</feature>
<dbReference type="AlphaFoldDB" id="A0A392TS43"/>
<evidence type="ECO:0000313" key="3">
    <source>
        <dbReference type="Proteomes" id="UP000265520"/>
    </source>
</evidence>
<accession>A0A392TS43</accession>
<organism evidence="2 3">
    <name type="scientific">Trifolium medium</name>
    <dbReference type="NCBI Taxonomy" id="97028"/>
    <lineage>
        <taxon>Eukaryota</taxon>
        <taxon>Viridiplantae</taxon>
        <taxon>Streptophyta</taxon>
        <taxon>Embryophyta</taxon>
        <taxon>Tracheophyta</taxon>
        <taxon>Spermatophyta</taxon>
        <taxon>Magnoliopsida</taxon>
        <taxon>eudicotyledons</taxon>
        <taxon>Gunneridae</taxon>
        <taxon>Pentapetalae</taxon>
        <taxon>rosids</taxon>
        <taxon>fabids</taxon>
        <taxon>Fabales</taxon>
        <taxon>Fabaceae</taxon>
        <taxon>Papilionoideae</taxon>
        <taxon>50 kb inversion clade</taxon>
        <taxon>NPAAA clade</taxon>
        <taxon>Hologalegina</taxon>
        <taxon>IRL clade</taxon>
        <taxon>Trifolieae</taxon>
        <taxon>Trifolium</taxon>
    </lineage>
</organism>
<feature type="non-terminal residue" evidence="2">
    <location>
        <position position="80"/>
    </location>
</feature>
<feature type="compositionally biased region" description="Basic and acidic residues" evidence="1">
    <location>
        <begin position="7"/>
        <end position="20"/>
    </location>
</feature>
<dbReference type="EMBL" id="LXQA010628424">
    <property type="protein sequence ID" value="MCI62956.1"/>
    <property type="molecule type" value="Genomic_DNA"/>
</dbReference>
<keyword evidence="3" id="KW-1185">Reference proteome</keyword>
<protein>
    <submittedName>
        <fullName evidence="2">Uncharacterized protein</fullName>
    </submittedName>
</protein>
<proteinExistence type="predicted"/>
<evidence type="ECO:0000313" key="2">
    <source>
        <dbReference type="EMBL" id="MCI62956.1"/>
    </source>
</evidence>
<reference evidence="2 3" key="1">
    <citation type="journal article" date="2018" name="Front. Plant Sci.">
        <title>Red Clover (Trifolium pratense) and Zigzag Clover (T. medium) - A Picture of Genomic Similarities and Differences.</title>
        <authorList>
            <person name="Dluhosova J."/>
            <person name="Istvanek J."/>
            <person name="Nedelnik J."/>
            <person name="Repkova J."/>
        </authorList>
    </citation>
    <scope>NUCLEOTIDE SEQUENCE [LARGE SCALE GENOMIC DNA]</scope>
    <source>
        <strain evidence="3">cv. 10/8</strain>
        <tissue evidence="2">Leaf</tissue>
    </source>
</reference>
<comment type="caution">
    <text evidence="2">The sequence shown here is derived from an EMBL/GenBank/DDBJ whole genome shotgun (WGS) entry which is preliminary data.</text>
</comment>
<name>A0A392TS43_9FABA</name>